<feature type="binding site" evidence="14">
    <location>
        <position position="1376"/>
    </location>
    <ligand>
        <name>Zn(2+)</name>
        <dbReference type="ChEBI" id="CHEBI:29105"/>
        <label>2</label>
    </ligand>
</feature>
<comment type="cofactor">
    <cofactor evidence="14">
        <name>Zn(2+)</name>
        <dbReference type="ChEBI" id="CHEBI:29105"/>
    </cofactor>
    <text evidence="14">Binds 2 Zn(2+) ions.</text>
</comment>
<dbReference type="EMBL" id="AJWK01005346">
    <property type="status" value="NOT_ANNOTATED_CDS"/>
    <property type="molecule type" value="Genomic_DNA"/>
</dbReference>
<keyword evidence="4" id="KW-1003">Cell membrane</keyword>
<evidence type="ECO:0000256" key="3">
    <source>
        <dbReference type="ARBA" id="ARBA00012647"/>
    </source>
</evidence>
<evidence type="ECO:0000256" key="5">
    <source>
        <dbReference type="ARBA" id="ARBA00022622"/>
    </source>
</evidence>
<dbReference type="PANTHER" id="PTHR11596">
    <property type="entry name" value="ALKALINE PHOSPHATASE"/>
    <property type="match status" value="1"/>
</dbReference>
<dbReference type="GO" id="GO:0046872">
    <property type="term" value="F:metal ion binding"/>
    <property type="evidence" value="ECO:0007669"/>
    <property type="project" value="UniProtKB-KW"/>
</dbReference>
<feature type="binding site" evidence="14">
    <location>
        <position position="987"/>
    </location>
    <ligand>
        <name>Zn(2+)</name>
        <dbReference type="ChEBI" id="CHEBI:29105"/>
        <label>2</label>
    </ligand>
</feature>
<dbReference type="VEuPathDB" id="VectorBase:LLOJ001549"/>
<keyword evidence="7 16" id="KW-0378">Hydrolase</keyword>
<feature type="binding site" evidence="14">
    <location>
        <position position="1261"/>
    </location>
    <ligand>
        <name>Zn(2+)</name>
        <dbReference type="ChEBI" id="CHEBI:29105"/>
        <label>2</label>
    </ligand>
</feature>
<evidence type="ECO:0000313" key="17">
    <source>
        <dbReference type="EMBL" id="MBC1169273.1"/>
    </source>
</evidence>
<dbReference type="EMBL" id="GITU01000570">
    <property type="protein sequence ID" value="MBC1169273.1"/>
    <property type="molecule type" value="Transcribed_RNA"/>
</dbReference>
<dbReference type="GO" id="GO:0005886">
    <property type="term" value="C:plasma membrane"/>
    <property type="evidence" value="ECO:0007669"/>
    <property type="project" value="UniProtKB-SubCell"/>
</dbReference>
<dbReference type="PRINTS" id="PR00113">
    <property type="entry name" value="ALKPHPHTASE"/>
</dbReference>
<evidence type="ECO:0000256" key="10">
    <source>
        <dbReference type="ARBA" id="ARBA00023136"/>
    </source>
</evidence>
<evidence type="ECO:0000313" key="19">
    <source>
        <dbReference type="Proteomes" id="UP000092461"/>
    </source>
</evidence>
<dbReference type="InterPro" id="IPR017850">
    <property type="entry name" value="Alkaline_phosphatase_core_sf"/>
</dbReference>
<dbReference type="PANTHER" id="PTHR11596:SF85">
    <property type="entry name" value="ALKALINE PHOSPHATASE-RELATED"/>
    <property type="match status" value="1"/>
</dbReference>
<reference evidence="18" key="3">
    <citation type="submission" date="2020-05" db="UniProtKB">
        <authorList>
            <consortium name="EnsemblMetazoa"/>
        </authorList>
    </citation>
    <scope>IDENTIFICATION</scope>
    <source>
        <strain evidence="18">Jacobina</strain>
    </source>
</reference>
<dbReference type="Gene3D" id="3.40.720.10">
    <property type="entry name" value="Alkaline Phosphatase, subunit A"/>
    <property type="match status" value="3"/>
</dbReference>
<dbReference type="EMBL" id="AJWK01005343">
    <property type="status" value="NOT_ANNOTATED_CDS"/>
    <property type="molecule type" value="Genomic_DNA"/>
</dbReference>
<keyword evidence="8 14" id="KW-0862">Zinc</keyword>
<comment type="similarity">
    <text evidence="2 15">Belongs to the alkaline phosphatase family.</text>
</comment>
<dbReference type="Pfam" id="PF00245">
    <property type="entry name" value="Alk_phosphatase"/>
    <property type="match status" value="3"/>
</dbReference>
<evidence type="ECO:0000256" key="13">
    <source>
        <dbReference type="PIRSR" id="PIRSR601952-1"/>
    </source>
</evidence>
<name>A0A1B0GHM6_LUTLO</name>
<keyword evidence="19" id="KW-1185">Reference proteome</keyword>
<evidence type="ECO:0000256" key="6">
    <source>
        <dbReference type="ARBA" id="ARBA00022723"/>
    </source>
</evidence>
<reference evidence="17" key="2">
    <citation type="journal article" date="2020" name="BMC">
        <title>Leishmania infection induces a limited differential gene expression in the sand fly midgut.</title>
        <authorList>
            <person name="Coutinho-Abreu I.V."/>
            <person name="Serafim T.D."/>
            <person name="Meneses C."/>
            <person name="Kamhawi S."/>
            <person name="Oliveira F."/>
            <person name="Valenzuela J.G."/>
        </authorList>
    </citation>
    <scope>NUCLEOTIDE SEQUENCE</scope>
    <source>
        <strain evidence="17">Jacobina</strain>
        <tissue evidence="17">Midgut</tissue>
    </source>
</reference>
<protein>
    <recommendedName>
        <fullName evidence="3 16">Alkaline phosphatase</fullName>
        <ecNumber evidence="3 16">3.1.3.1</ecNumber>
    </recommendedName>
</protein>
<dbReference type="EMBL" id="AJWK01005345">
    <property type="status" value="NOT_ANNOTATED_CDS"/>
    <property type="molecule type" value="Genomic_DNA"/>
</dbReference>
<feature type="binding site" evidence="14">
    <location>
        <position position="1257"/>
    </location>
    <ligand>
        <name>Zn(2+)</name>
        <dbReference type="ChEBI" id="CHEBI:29105"/>
        <label>2</label>
    </ligand>
</feature>
<dbReference type="EC" id="3.1.3.1" evidence="3 16"/>
<feature type="active site" description="Phosphoserine intermediate" evidence="13">
    <location>
        <position position="1031"/>
    </location>
</feature>
<dbReference type="VEuPathDB" id="VectorBase:LLONM1_002009"/>
<feature type="binding site" evidence="14">
    <location>
        <position position="987"/>
    </location>
    <ligand>
        <name>Mg(2+)</name>
        <dbReference type="ChEBI" id="CHEBI:18420"/>
    </ligand>
</feature>
<evidence type="ECO:0000256" key="12">
    <source>
        <dbReference type="ARBA" id="ARBA00023288"/>
    </source>
</evidence>
<feature type="binding site" evidence="14">
    <location>
        <position position="1299"/>
    </location>
    <ligand>
        <name>Zn(2+)</name>
        <dbReference type="ChEBI" id="CHEBI:29105"/>
        <label>2</label>
    </ligand>
</feature>
<evidence type="ECO:0000313" key="18">
    <source>
        <dbReference type="EnsemblMetazoa" id="LLOJ001549-PA"/>
    </source>
</evidence>
<feature type="binding site" evidence="14">
    <location>
        <position position="1096"/>
    </location>
    <ligand>
        <name>Mg(2+)</name>
        <dbReference type="ChEBI" id="CHEBI:18420"/>
    </ligand>
</feature>
<comment type="subcellular location">
    <subcellularLocation>
        <location evidence="1">Cell membrane</location>
        <topology evidence="1">Lipid-anchor</topology>
        <topology evidence="1">GPI-anchor</topology>
    </subcellularLocation>
</comment>
<keyword evidence="11" id="KW-0325">Glycoprotein</keyword>
<evidence type="ECO:0000256" key="2">
    <source>
        <dbReference type="ARBA" id="ARBA00005984"/>
    </source>
</evidence>
<dbReference type="GO" id="GO:0004035">
    <property type="term" value="F:alkaline phosphatase activity"/>
    <property type="evidence" value="ECO:0007669"/>
    <property type="project" value="UniProtKB-EC"/>
</dbReference>
<dbReference type="InterPro" id="IPR018299">
    <property type="entry name" value="Alkaline_phosphatase_AS"/>
</dbReference>
<evidence type="ECO:0000256" key="9">
    <source>
        <dbReference type="ARBA" id="ARBA00022842"/>
    </source>
</evidence>
<evidence type="ECO:0000256" key="8">
    <source>
        <dbReference type="ARBA" id="ARBA00022833"/>
    </source>
</evidence>
<keyword evidence="9 14" id="KW-0460">Magnesium</keyword>
<dbReference type="CDD" id="cd16012">
    <property type="entry name" value="ALP"/>
    <property type="match status" value="3"/>
</dbReference>
<dbReference type="SUPFAM" id="SSF53649">
    <property type="entry name" value="Alkaline phosphatase-like"/>
    <property type="match status" value="3"/>
</dbReference>
<keyword evidence="12" id="KW-0449">Lipoprotein</keyword>
<sequence length="1418" mass="158829">MEEPRGVLNSVDRLNSAEYVGRIYRRNVQFDEKIPDSWFNVDEELDDGSHADVDTPNHFTLNLRMEFPKEFTKKQPEEKIAPIVKNPMWIDKLAIIKPPPMCPTFDQKDDLGHKYLENDGHLRILPPVGLYEGPMVGVPYRAYSPDYAQMLFETLQRHPHFQTSHRLEDGYLTDSPIKQTQDVIEFIKALTESKNKEKNFEKRHIKEYNSNKDIIDEAIVDEDALSNIFLEQDREFEKYLEQIGYSGQVEMFDLQMDKSPASQSIFYSNPKKSNNFQGQSKDSLEQIKLQGLHIGEGAGEEISKVLMHISPKNLLQQDVSAGRSIGYSWEWNSEYWLNLGRQYVLDSINRQLNTNRAKNVVFFLGDGMSIPTQFVARMAMGGEEQQLSWEKFPFAGLSKTYCVDSQVADSACSGTAYWSGIKANLGTLGVNARVPFGDCYAALDAATHTESIAKWAMDAGKSVGIVTTAKVTSASPAAAYAHENDSNIRATGCDPNMIDDIAKQLILGPIGCRLNVILGGGRGNMRDSKIPDEEGGFGERNDSRDLISEWLNDGRPNKRYVWNRHDLLNLPYDTESLLGLFESGDMQFYLESLDRRSLMTEPTLEEMTRNLLQQDVSAGRSIGYSWEWNSEYWLNLGRQYVLDSINRQLNTNRAKNVVFFLGDGMSIPTQFVARMAMGGEEQQLSWEKFPFAGLSKTYCVDSQVADSACSGTAYWSGIKANLGTLGVNARVPFGDCYAALDAATHTESIAKWAMDAGKSVGIVTTAKVTSASPAAAYAHVSNRFWENDSNIRATGCDPNMIDDIAKQLILGPIGCRLNVILGGGRGNMRDSKIPDEEGGFGERNDSRDLISEWLNDGRPNKRYVWNRHDLLNLPYDTESLLGLFESGDMQFYLESLDRRSLMTEPTLEEMTRDYTSEKCREEISKVLMHISPKNLLQQDVSAGRSIGYSWEWNSEYWLNLGRQYVLDSINRQLNTNRAKNVVFFLGDGMSIPTQFVARMAMGGEEQQLSWEKFPFAGLSKTYCVDSQVADSACSGTAYWSGIKANLGTLGVNARVPFGDCYAALDAATHTESIAKWAMDAGKSVGIVTTAKVTSASPAAAYAHVSNRFWENDSNIRATGCDPNMIDDIAKQLILGPIGCRLNVILGGEEICETQRFPMRGGFGERNDSRDLISEWLNDGRPNKRYVWNRHDLLNLPYDTESLLGLFESGDMQFYLESLDRRSLMTEPTLEEMTRVAINVLKKNQNGFFLFVEGGKIDHGHHYTLARTASAETVEMHKAVQAAREVLSEDDTLIVVTADHSHALSISGYPTRGHDIFGKDDRFEGKDDLPYMTLNYANGPILSPQYKEVGRINPDISNYKKWTSPFPFYVPLDIATHAGDDVGIFASGPFAHLFSGTMEQSHLPHLMAYVMSIGNGPRC</sequence>
<reference evidence="19" key="1">
    <citation type="submission" date="2012-05" db="EMBL/GenBank/DDBJ databases">
        <title>Whole Genome Assembly of Lutzomyia longipalpis.</title>
        <authorList>
            <person name="Richards S."/>
            <person name="Qu C."/>
            <person name="Dillon R."/>
            <person name="Worley K."/>
            <person name="Scherer S."/>
            <person name="Batterton M."/>
            <person name="Taylor A."/>
            <person name="Hawes A."/>
            <person name="Hernandez B."/>
            <person name="Kovar C."/>
            <person name="Mandapat C."/>
            <person name="Pham C."/>
            <person name="Qu C."/>
            <person name="Jing C."/>
            <person name="Bess C."/>
            <person name="Bandaranaike D."/>
            <person name="Ngo D."/>
            <person name="Ongeri F."/>
            <person name="Arias F."/>
            <person name="Lara F."/>
            <person name="Weissenberger G."/>
            <person name="Kamau G."/>
            <person name="Han H."/>
            <person name="Shen H."/>
            <person name="Dinh H."/>
            <person name="Khalil I."/>
            <person name="Jones J."/>
            <person name="Shafer J."/>
            <person name="Jayaseelan J."/>
            <person name="Quiroz J."/>
            <person name="Blankenburg K."/>
            <person name="Nguyen L."/>
            <person name="Jackson L."/>
            <person name="Francisco L."/>
            <person name="Tang L.-Y."/>
            <person name="Pu L.-L."/>
            <person name="Perales L."/>
            <person name="Lorensuhewa L."/>
            <person name="Munidasa M."/>
            <person name="Coyle M."/>
            <person name="Taylor M."/>
            <person name="Puazo M."/>
            <person name="Firestine M."/>
            <person name="Scheel M."/>
            <person name="Javaid M."/>
            <person name="Wang M."/>
            <person name="Li M."/>
            <person name="Tabassum N."/>
            <person name="Saada N."/>
            <person name="Osuji N."/>
            <person name="Aqrawi P."/>
            <person name="Fu Q."/>
            <person name="Thornton R."/>
            <person name="Raj R."/>
            <person name="Goodspeed R."/>
            <person name="Mata R."/>
            <person name="Najjar R."/>
            <person name="Gubbala S."/>
            <person name="Lee S."/>
            <person name="Denson S."/>
            <person name="Patil S."/>
            <person name="Macmil S."/>
            <person name="Qi S."/>
            <person name="Matskevitch T."/>
            <person name="Palculict T."/>
            <person name="Mathew T."/>
            <person name="Vee V."/>
            <person name="Velamala V."/>
            <person name="Korchina V."/>
            <person name="Cai W."/>
            <person name="Liu W."/>
            <person name="Dai W."/>
            <person name="Zou X."/>
            <person name="Zhu Y."/>
            <person name="Zhang Y."/>
            <person name="Wu Y.-Q."/>
            <person name="Xin Y."/>
            <person name="Nazarath L."/>
            <person name="Kovar C."/>
            <person name="Han Y."/>
            <person name="Muzny D."/>
            <person name="Gibbs R."/>
        </authorList>
    </citation>
    <scope>NUCLEOTIDE SEQUENCE [LARGE SCALE GENOMIC DNA]</scope>
    <source>
        <strain evidence="19">Jacobina</strain>
    </source>
</reference>
<dbReference type="GO" id="GO:0098552">
    <property type="term" value="C:side of membrane"/>
    <property type="evidence" value="ECO:0007669"/>
    <property type="project" value="UniProtKB-KW"/>
</dbReference>
<dbReference type="FunFam" id="3.40.720.10:FF:000008">
    <property type="entry name" value="Alkaline phosphatase"/>
    <property type="match status" value="1"/>
</dbReference>
<comment type="catalytic activity">
    <reaction evidence="16">
        <text>a phosphate monoester + H2O = an alcohol + phosphate</text>
        <dbReference type="Rhea" id="RHEA:15017"/>
        <dbReference type="ChEBI" id="CHEBI:15377"/>
        <dbReference type="ChEBI" id="CHEBI:30879"/>
        <dbReference type="ChEBI" id="CHEBI:43474"/>
        <dbReference type="ChEBI" id="CHEBI:67140"/>
        <dbReference type="EC" id="3.1.3.1"/>
    </reaction>
</comment>
<evidence type="ECO:0000256" key="4">
    <source>
        <dbReference type="ARBA" id="ARBA00022475"/>
    </source>
</evidence>
<feature type="binding site" evidence="14">
    <location>
        <position position="1252"/>
    </location>
    <ligand>
        <name>Mg(2+)</name>
        <dbReference type="ChEBI" id="CHEBI:18420"/>
    </ligand>
</feature>
<dbReference type="SMART" id="SM00098">
    <property type="entry name" value="alkPPc"/>
    <property type="match status" value="3"/>
</dbReference>
<comment type="cofactor">
    <cofactor evidence="14">
        <name>Mg(2+)</name>
        <dbReference type="ChEBI" id="CHEBI:18420"/>
    </cofactor>
    <text evidence="14">Binds 1 Mg(2+) ion.</text>
</comment>
<evidence type="ECO:0000256" key="14">
    <source>
        <dbReference type="PIRSR" id="PIRSR601952-2"/>
    </source>
</evidence>
<evidence type="ECO:0000256" key="7">
    <source>
        <dbReference type="ARBA" id="ARBA00022801"/>
    </source>
</evidence>
<dbReference type="InterPro" id="IPR001952">
    <property type="entry name" value="Alkaline_phosphatase"/>
</dbReference>
<feature type="binding site" evidence="14">
    <location>
        <position position="1298"/>
    </location>
    <ligand>
        <name>Zn(2+)</name>
        <dbReference type="ChEBI" id="CHEBI:29105"/>
        <label>2</label>
    </ligand>
</feature>
<evidence type="ECO:0000256" key="1">
    <source>
        <dbReference type="ARBA" id="ARBA00004609"/>
    </source>
</evidence>
<evidence type="ECO:0000256" key="15">
    <source>
        <dbReference type="RuleBase" id="RU003946"/>
    </source>
</evidence>
<evidence type="ECO:0000256" key="11">
    <source>
        <dbReference type="ARBA" id="ARBA00023180"/>
    </source>
</evidence>
<organism evidence="18 19">
    <name type="scientific">Lutzomyia longipalpis</name>
    <name type="common">Sand fly</name>
    <dbReference type="NCBI Taxonomy" id="7200"/>
    <lineage>
        <taxon>Eukaryota</taxon>
        <taxon>Metazoa</taxon>
        <taxon>Ecdysozoa</taxon>
        <taxon>Arthropoda</taxon>
        <taxon>Hexapoda</taxon>
        <taxon>Insecta</taxon>
        <taxon>Pterygota</taxon>
        <taxon>Neoptera</taxon>
        <taxon>Endopterygota</taxon>
        <taxon>Diptera</taxon>
        <taxon>Nematocera</taxon>
        <taxon>Psychodoidea</taxon>
        <taxon>Psychodidae</taxon>
        <taxon>Lutzomyia</taxon>
        <taxon>Lutzomyia</taxon>
    </lineage>
</organism>
<keyword evidence="5" id="KW-0336">GPI-anchor</keyword>
<keyword evidence="6 14" id="KW-0479">Metal-binding</keyword>
<proteinExistence type="inferred from homology"/>
<keyword evidence="10" id="KW-0472">Membrane</keyword>
<dbReference type="Proteomes" id="UP000092461">
    <property type="component" value="Unassembled WGS sequence"/>
</dbReference>
<dbReference type="EnsemblMetazoa" id="LLOJ001549-RA">
    <property type="protein sequence ID" value="LLOJ001549-PA"/>
    <property type="gene ID" value="LLOJ001549"/>
</dbReference>
<accession>A0A1B0GHM6</accession>
<evidence type="ECO:0000256" key="16">
    <source>
        <dbReference type="RuleBase" id="RU003947"/>
    </source>
</evidence>
<dbReference type="PROSITE" id="PS00123">
    <property type="entry name" value="ALKALINE_PHOSPHATASE"/>
    <property type="match status" value="3"/>
</dbReference>
<dbReference type="EMBL" id="AJWK01005344">
    <property type="status" value="NOT_ANNOTATED_CDS"/>
    <property type="molecule type" value="Genomic_DNA"/>
</dbReference>